<evidence type="ECO:0000256" key="22">
    <source>
        <dbReference type="SAM" id="Coils"/>
    </source>
</evidence>
<dbReference type="FunFam" id="3.40.50.12780:FF:000019">
    <property type="entry name" value="Long-chain fatty acid transporter"/>
    <property type="match status" value="1"/>
</dbReference>
<dbReference type="GO" id="GO:0005789">
    <property type="term" value="C:endoplasmic reticulum membrane"/>
    <property type="evidence" value="ECO:0007669"/>
    <property type="project" value="TreeGrafter"/>
</dbReference>
<feature type="domain" description="AMP-binding enzyme C-terminal" evidence="24">
    <location>
        <begin position="495"/>
        <end position="570"/>
    </location>
</feature>
<gene>
    <name evidence="30" type="ORF">D910_07296</name>
</gene>
<dbReference type="InterPro" id="IPR029333">
    <property type="entry name" value="BBS2_GAE_dom"/>
</dbReference>
<keyword evidence="8" id="KW-0443">Lipid metabolism</keyword>
<dbReference type="GO" id="GO:0005778">
    <property type="term" value="C:peroxisomal membrane"/>
    <property type="evidence" value="ECO:0007669"/>
    <property type="project" value="UniProtKB-SubCell"/>
</dbReference>
<keyword evidence="22" id="KW-0175">Coiled coil</keyword>
<dbReference type="InterPro" id="IPR036322">
    <property type="entry name" value="WD40_repeat_dom_sf"/>
</dbReference>
<evidence type="ECO:0000259" key="24">
    <source>
        <dbReference type="Pfam" id="PF13193"/>
    </source>
</evidence>
<dbReference type="FunFam" id="3.30.300.30:FF:000002">
    <property type="entry name" value="Long-chain fatty acid transport protein 1"/>
    <property type="match status" value="1"/>
</dbReference>
<proteinExistence type="inferred from homology"/>
<comment type="subcellular location">
    <subcellularLocation>
        <location evidence="1">Cell membrane</location>
        <topology evidence="1">Multi-pass membrane protein</topology>
    </subcellularLocation>
    <subcellularLocation>
        <location evidence="17">Peroxisome membrane</location>
    </subcellularLocation>
</comment>
<dbReference type="InterPro" id="IPR020845">
    <property type="entry name" value="AMP-binding_CS"/>
</dbReference>
<evidence type="ECO:0000259" key="26">
    <source>
        <dbReference type="Pfam" id="PF14782"/>
    </source>
</evidence>
<dbReference type="Pfam" id="PF14781">
    <property type="entry name" value="BBS2_N"/>
    <property type="match status" value="1"/>
</dbReference>
<reference evidence="30 31" key="1">
    <citation type="journal article" date="2013" name="Genome Biol.">
        <title>Draft genome of the mountain pine beetle, Dendroctonus ponderosae Hopkins, a major forest pest.</title>
        <authorList>
            <person name="Keeling C.I."/>
            <person name="Yuen M.M."/>
            <person name="Liao N.Y."/>
            <person name="Docking T.R."/>
            <person name="Chan S.K."/>
            <person name="Taylor G.A."/>
            <person name="Palmquist D.L."/>
            <person name="Jackman S.D."/>
            <person name="Nguyen A."/>
            <person name="Li M."/>
            <person name="Henderson H."/>
            <person name="Janes J.K."/>
            <person name="Zhao Y."/>
            <person name="Pandoh P."/>
            <person name="Moore R."/>
            <person name="Sperling F.A."/>
            <person name="Huber D.P."/>
            <person name="Birol I."/>
            <person name="Jones S.J."/>
            <person name="Bohlmann J."/>
        </authorList>
    </citation>
    <scope>NUCLEOTIDE SEQUENCE</scope>
</reference>
<name>U4UA74_DENPD</name>
<evidence type="ECO:0000259" key="27">
    <source>
        <dbReference type="Pfam" id="PF14783"/>
    </source>
</evidence>
<dbReference type="Pfam" id="PF14782">
    <property type="entry name" value="BBS2_GAE"/>
    <property type="match status" value="1"/>
</dbReference>
<evidence type="ECO:0000256" key="16">
    <source>
        <dbReference type="ARBA" id="ARBA00041297"/>
    </source>
</evidence>
<evidence type="ECO:0000256" key="21">
    <source>
        <dbReference type="ARBA" id="ARBA00078285"/>
    </source>
</evidence>
<dbReference type="EMBL" id="KB632194">
    <property type="protein sequence ID" value="ERL89937.1"/>
    <property type="molecule type" value="Genomic_DNA"/>
</dbReference>
<evidence type="ECO:0000256" key="2">
    <source>
        <dbReference type="ARBA" id="ARBA00006432"/>
    </source>
</evidence>
<protein>
    <recommendedName>
        <fullName evidence="20">Very long-chain fatty acid transport protein</fullName>
        <ecNumber evidence="14">6.2.1.3</ecNumber>
    </recommendedName>
    <alternativeName>
        <fullName evidence="16">Long-chain-fatty-acid--CoA ligase</fullName>
    </alternativeName>
    <alternativeName>
        <fullName evidence="21">Very-long-chain acyl-CoA synthetase</fullName>
    </alternativeName>
</protein>
<feature type="domain" description="AMP-dependent synthetase/ligase" evidence="23">
    <location>
        <begin position="68"/>
        <end position="381"/>
    </location>
</feature>
<evidence type="ECO:0000259" key="23">
    <source>
        <dbReference type="Pfam" id="PF00501"/>
    </source>
</evidence>
<feature type="domain" description="BBS2 platform" evidence="28">
    <location>
        <begin position="1040"/>
        <end position="1132"/>
    </location>
</feature>
<keyword evidence="10" id="KW-1133">Transmembrane helix</keyword>
<keyword evidence="9" id="KW-0067">ATP-binding</keyword>
<feature type="domain" description="BBS2 GAE" evidence="26">
    <location>
        <begin position="953"/>
        <end position="1037"/>
    </location>
</feature>
<dbReference type="GO" id="GO:0005324">
    <property type="term" value="F:long-chain fatty acid transmembrane transporter activity"/>
    <property type="evidence" value="ECO:0007669"/>
    <property type="project" value="TreeGrafter"/>
</dbReference>
<dbReference type="InterPro" id="IPR029430">
    <property type="entry name" value="BBS2_N"/>
</dbReference>
<evidence type="ECO:0000256" key="18">
    <source>
        <dbReference type="ARBA" id="ARBA00048666"/>
    </source>
</evidence>
<evidence type="ECO:0000256" key="19">
    <source>
        <dbReference type="ARBA" id="ARBA00060276"/>
    </source>
</evidence>
<evidence type="ECO:0000259" key="25">
    <source>
        <dbReference type="Pfam" id="PF14781"/>
    </source>
</evidence>
<evidence type="ECO:0000256" key="11">
    <source>
        <dbReference type="ARBA" id="ARBA00023055"/>
    </source>
</evidence>
<evidence type="ECO:0000256" key="20">
    <source>
        <dbReference type="ARBA" id="ARBA00068795"/>
    </source>
</evidence>
<evidence type="ECO:0000256" key="13">
    <source>
        <dbReference type="ARBA" id="ARBA00023140"/>
    </source>
</evidence>
<evidence type="ECO:0000256" key="9">
    <source>
        <dbReference type="ARBA" id="ARBA00022840"/>
    </source>
</evidence>
<dbReference type="GO" id="GO:0044539">
    <property type="term" value="P:long-chain fatty acid import into cell"/>
    <property type="evidence" value="ECO:0007669"/>
    <property type="project" value="TreeGrafter"/>
</dbReference>
<dbReference type="EC" id="6.2.1.3" evidence="14"/>
<dbReference type="SUPFAM" id="SSF50978">
    <property type="entry name" value="WD40 repeat-like"/>
    <property type="match status" value="1"/>
</dbReference>
<comment type="function">
    <text evidence="19">Acyl-CoA synthetase required for both the import of long chain fatty acids (LCFAs) (C14-C18) and the activation very long chain fatty acids (VLCFAs) (C20-C26) by esterification of the fatty acids into metabolically active CoA-thioesters for subsequent degradation or incorporation into phospholipids. The transport and fatty acyl-CoA synthetase activities are genetically separable and are thus independent activities. Esterifies VLCFAs in the peroxisome matrix. The VLCFAs are actively transported into peroxisomes by a PXA1-PXA2 heterodimeric transporter in the peroxisomal membrane.</text>
</comment>
<dbReference type="STRING" id="77166.U4UA74"/>
<feature type="coiled-coil region" evidence="22">
    <location>
        <begin position="1140"/>
        <end position="1170"/>
    </location>
</feature>
<dbReference type="InterPro" id="IPR000873">
    <property type="entry name" value="AMP-dep_synth/lig_dom"/>
</dbReference>
<evidence type="ECO:0000259" key="28">
    <source>
        <dbReference type="Pfam" id="PF23350"/>
    </source>
</evidence>
<dbReference type="InterPro" id="IPR055380">
    <property type="entry name" value="BBS2_hp_dom"/>
</dbReference>
<evidence type="ECO:0000256" key="4">
    <source>
        <dbReference type="ARBA" id="ARBA00022475"/>
    </source>
</evidence>
<evidence type="ECO:0000259" key="29">
    <source>
        <dbReference type="Pfam" id="PF23353"/>
    </source>
</evidence>
<dbReference type="Proteomes" id="UP000030742">
    <property type="component" value="Unassembled WGS sequence"/>
</dbReference>
<evidence type="ECO:0000313" key="31">
    <source>
        <dbReference type="Proteomes" id="UP000030742"/>
    </source>
</evidence>
<evidence type="ECO:0000256" key="3">
    <source>
        <dbReference type="ARBA" id="ARBA00022448"/>
    </source>
</evidence>
<dbReference type="GO" id="GO:0004467">
    <property type="term" value="F:long-chain fatty acid-CoA ligase activity"/>
    <property type="evidence" value="ECO:0007669"/>
    <property type="project" value="UniProtKB-EC"/>
</dbReference>
<dbReference type="InterPro" id="IPR025110">
    <property type="entry name" value="AMP-bd_C"/>
</dbReference>
<dbReference type="NCBIfam" id="NF006134">
    <property type="entry name" value="PRK08279.1"/>
    <property type="match status" value="1"/>
</dbReference>
<keyword evidence="4" id="KW-1003">Cell membrane</keyword>
<dbReference type="OrthoDB" id="2120021at2759"/>
<keyword evidence="7" id="KW-0547">Nucleotide-binding</keyword>
<keyword evidence="8" id="KW-0276">Fatty acid metabolism</keyword>
<evidence type="ECO:0000256" key="10">
    <source>
        <dbReference type="ARBA" id="ARBA00022989"/>
    </source>
</evidence>
<dbReference type="InterPro" id="IPR055379">
    <property type="entry name" value="BBS2_pf_dom"/>
</dbReference>
<evidence type="ECO:0000256" key="6">
    <source>
        <dbReference type="ARBA" id="ARBA00022692"/>
    </source>
</evidence>
<dbReference type="Pfam" id="PF00501">
    <property type="entry name" value="AMP-binding"/>
    <property type="match status" value="1"/>
</dbReference>
<evidence type="ECO:0000256" key="15">
    <source>
        <dbReference type="ARBA" id="ARBA00036527"/>
    </source>
</evidence>
<organism evidence="30 31">
    <name type="scientific">Dendroctonus ponderosae</name>
    <name type="common">Mountain pine beetle</name>
    <dbReference type="NCBI Taxonomy" id="77166"/>
    <lineage>
        <taxon>Eukaryota</taxon>
        <taxon>Metazoa</taxon>
        <taxon>Ecdysozoa</taxon>
        <taxon>Arthropoda</taxon>
        <taxon>Hexapoda</taxon>
        <taxon>Insecta</taxon>
        <taxon>Pterygota</taxon>
        <taxon>Neoptera</taxon>
        <taxon>Endopterygota</taxon>
        <taxon>Coleoptera</taxon>
        <taxon>Polyphaga</taxon>
        <taxon>Cucujiformia</taxon>
        <taxon>Curculionidae</taxon>
        <taxon>Scolytinae</taxon>
        <taxon>Dendroctonus</taxon>
    </lineage>
</organism>
<evidence type="ECO:0000256" key="8">
    <source>
        <dbReference type="ARBA" id="ARBA00022832"/>
    </source>
</evidence>
<feature type="domain" description="Ciliary BBSome complex subunit 2 N-terminal" evidence="25">
    <location>
        <begin position="614"/>
        <end position="736"/>
    </location>
</feature>
<comment type="catalytic activity">
    <reaction evidence="15">
        <text>a very long-chain fatty acid + ATP + CoA = a very long-chain fatty acyl-CoA + AMP + diphosphate</text>
        <dbReference type="Rhea" id="RHEA:54536"/>
        <dbReference type="ChEBI" id="CHEBI:30616"/>
        <dbReference type="ChEBI" id="CHEBI:33019"/>
        <dbReference type="ChEBI" id="CHEBI:57287"/>
        <dbReference type="ChEBI" id="CHEBI:58950"/>
        <dbReference type="ChEBI" id="CHEBI:138261"/>
        <dbReference type="ChEBI" id="CHEBI:456215"/>
    </reaction>
    <physiologicalReaction direction="left-to-right" evidence="15">
        <dbReference type="Rhea" id="RHEA:54537"/>
    </physiologicalReaction>
</comment>
<keyword evidence="5" id="KW-0436">Ligase</keyword>
<evidence type="ECO:0000256" key="12">
    <source>
        <dbReference type="ARBA" id="ARBA00023136"/>
    </source>
</evidence>
<dbReference type="Pfam" id="PF14783">
    <property type="entry name" value="BBS2_Mid"/>
    <property type="match status" value="1"/>
</dbReference>
<dbReference type="PANTHER" id="PTHR43107:SF15">
    <property type="entry name" value="FATTY ACID TRANSPORT PROTEIN 3, ISOFORM A"/>
    <property type="match status" value="1"/>
</dbReference>
<dbReference type="GO" id="GO:0005524">
    <property type="term" value="F:ATP binding"/>
    <property type="evidence" value="ECO:0007669"/>
    <property type="project" value="UniProtKB-KW"/>
</dbReference>
<dbReference type="GO" id="GO:0005886">
    <property type="term" value="C:plasma membrane"/>
    <property type="evidence" value="ECO:0007669"/>
    <property type="project" value="UniProtKB-SubCell"/>
</dbReference>
<dbReference type="Pfam" id="PF13193">
    <property type="entry name" value="AMP-binding_C"/>
    <property type="match status" value="1"/>
</dbReference>
<accession>U4UA74</accession>
<sequence length="1206" mass="135223">MMAWIWSHWLAIVATLCMLLLIHKSYRWIYIVYKTFPRDAKAGYRFAKLNWRMSRWIKAKATVPSIFRQLVEKHPAKVIFFFEEESWTFQKLDEFSNQVAHHFKAKGFQKGDSVALMMENRPEYVGFWLGLSKIGVTAALINTNLVSDSLIHSLKISNTKALIYGKDFEKAVAGIQLDLPKFQFVPSASEGLAEEISREPRGEVSEQEQILPTDKIMYIFTSGTTGLPKAAMITHIRYIYAAVGINSLTNLSPSDILYNPLPFYHTAGGMLAVGQGLIFGLSLALRKKFSASNYWADCRKYNCTVAVYIGEICRYLLVAHQPGSQVDHPVKKMVGNGLRPQIWTEFIETFHIENVFEFYGSTEGNSNLINIDNTPGSVGFVPIYASRVYPVILIRCDENTGSPLRQANGCCIRCKTNEAGLLIGKVLKNRVHREFAGYADEKATETKLLRNVFKMGDLYFNSGDILIQDEFGNYYFKDRTGDTFRWKGENVATSEVEAVISNVAGLKDTVVYGVQIPGTEGRAGMAVIEDPDGSLDVTKLAQGLKSRLPRYAIPIFLRIMDSLSITGTFKLKKVDLQNEAVDFGTNQDRRAMEKHLRPVFTLELGYKILAGLVTIGKFDGTHPCLTAATSTDKVGVNRGFEQVKLELVLQVLIHSPHRRNASEVGKLVWSESNKEIATLNVNQPVTALQAGQLIPGSDKDILAIGTASNLLVYHVHDNKDIFYKECEDGVRSITIGQFHQFKSNILLVGGNSSIHGYDHTGQDVFWVAIGDIVTALVLMDYNLDGSNELIVSSEDYNIRVLSGDNVIAEHNETEVVSGLSGLPDQRFAYSVSNGTVGVYERKSRLWRVKSKNFAVSMHQYDLLGQAAAQLITGWSNGKIDCRNFNTGEVLFKDSMPSSLAGIVEGDYRSMGRNDLICVSTEGEGTHNQAVFQYFLICNVLAVDKIFKKPEIYQPHIEVYICTNNSTIIKAVIIFAEGIFSGESHVVHPELSRLASDMSVPLYLPRDTFVDIHLKALVGYPNSIQFHVFEVTKQLPAFSMYALGVNEEATRPKGFVQFKTAERLQRICLWINQNFIFPDDIEFESGPTLQLTIKCLRDSTDLVMLFEVSGRTTFFCNNMFLAADLVQSLAGYLKLDNLQSRASFEQEEDNLKQLMQKLSDIQEARLKLDTDVADQLGRIRNLIIRAEDCRINDMVPITASEEFFVVR</sequence>
<keyword evidence="12" id="KW-0472">Membrane</keyword>
<comment type="similarity">
    <text evidence="2">Belongs to the ATP-dependent AMP-binding enzyme family.</text>
</comment>
<dbReference type="Gene3D" id="3.30.300.30">
    <property type="match status" value="1"/>
</dbReference>
<keyword evidence="6" id="KW-0812">Transmembrane</keyword>
<keyword evidence="13" id="KW-0576">Peroxisome</keyword>
<keyword evidence="3" id="KW-0813">Transport</keyword>
<dbReference type="PANTHER" id="PTHR43107">
    <property type="entry name" value="LONG-CHAIN FATTY ACID TRANSPORT PROTEIN"/>
    <property type="match status" value="1"/>
</dbReference>
<dbReference type="Gene3D" id="3.40.50.12780">
    <property type="entry name" value="N-terminal domain of ligase-like"/>
    <property type="match status" value="1"/>
</dbReference>
<feature type="domain" description="Ciliary BBSome complex subunit 2 middle region" evidence="27">
    <location>
        <begin position="775"/>
        <end position="882"/>
    </location>
</feature>
<dbReference type="InterPro" id="IPR029429">
    <property type="entry name" value="BBS2_Mid"/>
</dbReference>
<comment type="catalytic activity">
    <reaction evidence="18">
        <text>tetracosanoate + ATP + CoA = tetracosanoyl-CoA + AMP + diphosphate</text>
        <dbReference type="Rhea" id="RHEA:33639"/>
        <dbReference type="ChEBI" id="CHEBI:30616"/>
        <dbReference type="ChEBI" id="CHEBI:31014"/>
        <dbReference type="ChEBI" id="CHEBI:33019"/>
        <dbReference type="ChEBI" id="CHEBI:57287"/>
        <dbReference type="ChEBI" id="CHEBI:65052"/>
        <dbReference type="ChEBI" id="CHEBI:456215"/>
    </reaction>
    <physiologicalReaction direction="left-to-right" evidence="18">
        <dbReference type="Rhea" id="RHEA:33640"/>
    </physiologicalReaction>
</comment>
<feature type="domain" description="BBS2 hairpin" evidence="29">
    <location>
        <begin position="1146"/>
        <end position="1193"/>
    </location>
</feature>
<dbReference type="Pfam" id="PF23353">
    <property type="entry name" value="BBS2_hp"/>
    <property type="match status" value="1"/>
</dbReference>
<dbReference type="SUPFAM" id="SSF56801">
    <property type="entry name" value="Acetyl-CoA synthetase-like"/>
    <property type="match status" value="1"/>
</dbReference>
<evidence type="ECO:0000256" key="14">
    <source>
        <dbReference type="ARBA" id="ARBA00026121"/>
    </source>
</evidence>
<dbReference type="InterPro" id="IPR045851">
    <property type="entry name" value="AMP-bd_C_sf"/>
</dbReference>
<dbReference type="Pfam" id="PF23350">
    <property type="entry name" value="BBS2_pf"/>
    <property type="match status" value="1"/>
</dbReference>
<evidence type="ECO:0000256" key="7">
    <source>
        <dbReference type="ARBA" id="ARBA00022741"/>
    </source>
</evidence>
<keyword evidence="11" id="KW-0445">Lipid transport</keyword>
<evidence type="ECO:0000256" key="1">
    <source>
        <dbReference type="ARBA" id="ARBA00004651"/>
    </source>
</evidence>
<evidence type="ECO:0000256" key="5">
    <source>
        <dbReference type="ARBA" id="ARBA00022598"/>
    </source>
</evidence>
<dbReference type="AlphaFoldDB" id="U4UA74"/>
<evidence type="ECO:0000256" key="17">
    <source>
        <dbReference type="ARBA" id="ARBA00046271"/>
    </source>
</evidence>
<evidence type="ECO:0000313" key="30">
    <source>
        <dbReference type="EMBL" id="ERL89937.1"/>
    </source>
</evidence>
<dbReference type="PROSITE" id="PS00455">
    <property type="entry name" value="AMP_BINDING"/>
    <property type="match status" value="1"/>
</dbReference>
<dbReference type="InterPro" id="IPR042099">
    <property type="entry name" value="ANL_N_sf"/>
</dbReference>